<reference evidence="5" key="2">
    <citation type="journal article" date="2007" name="PLoS Biol.">
        <title>Survey sequencing and comparative analysis of the elephant shark (Callorhinchus milii) genome.</title>
        <authorList>
            <person name="Venkatesh B."/>
            <person name="Kirkness E.F."/>
            <person name="Loh Y.H."/>
            <person name="Halpern A.L."/>
            <person name="Lee A.P."/>
            <person name="Johnson J."/>
            <person name="Dandona N."/>
            <person name="Viswanathan L.D."/>
            <person name="Tay A."/>
            <person name="Venter J.C."/>
            <person name="Strausberg R.L."/>
            <person name="Brenner S."/>
        </authorList>
    </citation>
    <scope>NUCLEOTIDE SEQUENCE [LARGE SCALE GENOMIC DNA]</scope>
</reference>
<comment type="similarity">
    <text evidence="1">Belongs to the protein phosphatase inhibitor 1 family.</text>
</comment>
<evidence type="ECO:0000256" key="1">
    <source>
        <dbReference type="ARBA" id="ARBA00007775"/>
    </source>
</evidence>
<evidence type="ECO:0000313" key="4">
    <source>
        <dbReference type="Ensembl" id="ENSCMIP00000044229.1"/>
    </source>
</evidence>
<keyword evidence="2" id="KW-0650">Protein phosphatase inhibitor</keyword>
<evidence type="ECO:0000313" key="5">
    <source>
        <dbReference type="Proteomes" id="UP000314986"/>
    </source>
</evidence>
<name>A0A4W3JL98_CALMI</name>
<dbReference type="Ensembl" id="ENSCMIT00000044864.1">
    <property type="protein sequence ID" value="ENSCMIP00000044229.1"/>
    <property type="gene ID" value="ENSCMIG00000018319.1"/>
</dbReference>
<organism evidence="4 5">
    <name type="scientific">Callorhinchus milii</name>
    <name type="common">Ghost shark</name>
    <dbReference type="NCBI Taxonomy" id="7868"/>
    <lineage>
        <taxon>Eukaryota</taxon>
        <taxon>Metazoa</taxon>
        <taxon>Chordata</taxon>
        <taxon>Craniata</taxon>
        <taxon>Vertebrata</taxon>
        <taxon>Chondrichthyes</taxon>
        <taxon>Holocephali</taxon>
        <taxon>Chimaeriformes</taxon>
        <taxon>Callorhinchidae</taxon>
        <taxon>Callorhinchus</taxon>
    </lineage>
</organism>
<evidence type="ECO:0000256" key="3">
    <source>
        <dbReference type="SAM" id="MobiDB-lite"/>
    </source>
</evidence>
<dbReference type="AlphaFoldDB" id="A0A4W3JL98"/>
<dbReference type="Proteomes" id="UP000314986">
    <property type="component" value="Unassembled WGS sequence"/>
</dbReference>
<dbReference type="GO" id="GO:0007165">
    <property type="term" value="P:signal transduction"/>
    <property type="evidence" value="ECO:0007669"/>
    <property type="project" value="InterPro"/>
</dbReference>
<reference evidence="4" key="4">
    <citation type="submission" date="2025-08" db="UniProtKB">
        <authorList>
            <consortium name="Ensembl"/>
        </authorList>
    </citation>
    <scope>IDENTIFICATION</scope>
</reference>
<keyword evidence="5" id="KW-1185">Reference proteome</keyword>
<reference evidence="4" key="5">
    <citation type="submission" date="2025-09" db="UniProtKB">
        <authorList>
            <consortium name="Ensembl"/>
        </authorList>
    </citation>
    <scope>IDENTIFICATION</scope>
</reference>
<accession>A0A4W3JL98</accession>
<proteinExistence type="inferred from homology"/>
<feature type="compositionally biased region" description="Pro residues" evidence="3">
    <location>
        <begin position="33"/>
        <end position="58"/>
    </location>
</feature>
<dbReference type="GO" id="GO:0004864">
    <property type="term" value="F:protein phosphatase inhibitor activity"/>
    <property type="evidence" value="ECO:0007669"/>
    <property type="project" value="UniProtKB-KW"/>
</dbReference>
<feature type="region of interest" description="Disordered" evidence="3">
    <location>
        <begin position="1"/>
        <end position="66"/>
    </location>
</feature>
<reference evidence="5" key="1">
    <citation type="journal article" date="2006" name="Science">
        <title>Ancient noncoding elements conserved in the human genome.</title>
        <authorList>
            <person name="Venkatesh B."/>
            <person name="Kirkness E.F."/>
            <person name="Loh Y.H."/>
            <person name="Halpern A.L."/>
            <person name="Lee A.P."/>
            <person name="Johnson J."/>
            <person name="Dandona N."/>
            <person name="Viswanathan L.D."/>
            <person name="Tay A."/>
            <person name="Venter J.C."/>
            <person name="Strausberg R.L."/>
            <person name="Brenner S."/>
        </authorList>
    </citation>
    <scope>NUCLEOTIDE SEQUENCE [LARGE SCALE GENOMIC DNA]</scope>
</reference>
<protein>
    <submittedName>
        <fullName evidence="4">Uncharacterized protein</fullName>
    </submittedName>
</protein>
<sequence>MQRSPRKIQFTDPILPCELDPRAAEQVSTKHLPAPPPPAHPTPPTQTPPTTHHPPPTQLAPRTVYT</sequence>
<dbReference type="InParanoid" id="A0A4W3JL98"/>
<evidence type="ECO:0000256" key="2">
    <source>
        <dbReference type="ARBA" id="ARBA00023272"/>
    </source>
</evidence>
<reference evidence="5" key="3">
    <citation type="journal article" date="2014" name="Nature">
        <title>Elephant shark genome provides unique insights into gnathostome evolution.</title>
        <authorList>
            <consortium name="International Elephant Shark Genome Sequencing Consortium"/>
            <person name="Venkatesh B."/>
            <person name="Lee A.P."/>
            <person name="Ravi V."/>
            <person name="Maurya A.K."/>
            <person name="Lian M.M."/>
            <person name="Swann J.B."/>
            <person name="Ohta Y."/>
            <person name="Flajnik M.F."/>
            <person name="Sutoh Y."/>
            <person name="Kasahara M."/>
            <person name="Hoon S."/>
            <person name="Gangu V."/>
            <person name="Roy S.W."/>
            <person name="Irimia M."/>
            <person name="Korzh V."/>
            <person name="Kondrychyn I."/>
            <person name="Lim Z.W."/>
            <person name="Tay B.H."/>
            <person name="Tohari S."/>
            <person name="Kong K.W."/>
            <person name="Ho S."/>
            <person name="Lorente-Galdos B."/>
            <person name="Quilez J."/>
            <person name="Marques-Bonet T."/>
            <person name="Raney B.J."/>
            <person name="Ingham P.W."/>
            <person name="Tay A."/>
            <person name="Hillier L.W."/>
            <person name="Minx P."/>
            <person name="Boehm T."/>
            <person name="Wilson R.K."/>
            <person name="Brenner S."/>
            <person name="Warren W.C."/>
        </authorList>
    </citation>
    <scope>NUCLEOTIDE SEQUENCE [LARGE SCALE GENOMIC DNA]</scope>
</reference>
<dbReference type="Pfam" id="PF05395">
    <property type="entry name" value="DARPP-32"/>
    <property type="match status" value="1"/>
</dbReference>
<dbReference type="InterPro" id="IPR008466">
    <property type="entry name" value="PPP1R1A/B/C"/>
</dbReference>